<dbReference type="InterPro" id="IPR036102">
    <property type="entry name" value="OsmC/Ohrsf"/>
</dbReference>
<dbReference type="InterPro" id="IPR015946">
    <property type="entry name" value="KH_dom-like_a/b"/>
</dbReference>
<dbReference type="Pfam" id="PF02566">
    <property type="entry name" value="OsmC"/>
    <property type="match status" value="1"/>
</dbReference>
<dbReference type="Gene3D" id="3.30.300.20">
    <property type="match status" value="1"/>
</dbReference>
<name>A0ABN7LQZ8_9BACT</name>
<evidence type="ECO:0008006" key="3">
    <source>
        <dbReference type="Google" id="ProtNLM"/>
    </source>
</evidence>
<dbReference type="SUPFAM" id="SSF82784">
    <property type="entry name" value="OsmC-like"/>
    <property type="match status" value="1"/>
</dbReference>
<reference evidence="1 2" key="1">
    <citation type="submission" date="2021-02" db="EMBL/GenBank/DDBJ databases">
        <authorList>
            <person name="Han P."/>
        </authorList>
    </citation>
    <scope>NUCLEOTIDE SEQUENCE [LARGE SCALE GENOMIC DNA]</scope>
    <source>
        <strain evidence="1">Candidatus Nitrospira sp. ZN2</strain>
    </source>
</reference>
<proteinExistence type="predicted"/>
<evidence type="ECO:0000313" key="2">
    <source>
        <dbReference type="Proteomes" id="UP000675880"/>
    </source>
</evidence>
<accession>A0ABN7LQZ8</accession>
<dbReference type="PANTHER" id="PTHR39624:SF2">
    <property type="entry name" value="OSMC-LIKE PROTEIN"/>
    <property type="match status" value="1"/>
</dbReference>
<dbReference type="RefSeq" id="WP_213042766.1">
    <property type="nucleotide sequence ID" value="NZ_CAJNBJ010000016.1"/>
</dbReference>
<dbReference type="Proteomes" id="UP000675880">
    <property type="component" value="Unassembled WGS sequence"/>
</dbReference>
<sequence length="132" mass="14533">MKLSVAYQGGARYDILSDRHRVVTDQPVEDGGADAGMSPVELFVGSVASCVGYFVGNFCARHDISRDGLKVEAEWTMAEQPHRVGQIHLSIRLPHRITPELKERLLKVAHGCTVHQSVVVPVRVAIELNPHT</sequence>
<comment type="caution">
    <text evidence="1">The sequence shown here is derived from an EMBL/GenBank/DDBJ whole genome shotgun (WGS) entry which is preliminary data.</text>
</comment>
<dbReference type="InterPro" id="IPR003718">
    <property type="entry name" value="OsmC/Ohr_fam"/>
</dbReference>
<organism evidence="1 2">
    <name type="scientific">Nitrospira defluvii</name>
    <dbReference type="NCBI Taxonomy" id="330214"/>
    <lineage>
        <taxon>Bacteria</taxon>
        <taxon>Pseudomonadati</taxon>
        <taxon>Nitrospirota</taxon>
        <taxon>Nitrospiria</taxon>
        <taxon>Nitrospirales</taxon>
        <taxon>Nitrospiraceae</taxon>
        <taxon>Nitrospira</taxon>
    </lineage>
</organism>
<keyword evidence="2" id="KW-1185">Reference proteome</keyword>
<gene>
    <name evidence="1" type="ORF">NSPZN2_30629</name>
</gene>
<protein>
    <recommendedName>
        <fullName evidence="3">OsmC-like protein</fullName>
    </recommendedName>
</protein>
<dbReference type="PANTHER" id="PTHR39624">
    <property type="entry name" value="PROTEIN INVOLVED IN RIMO-MEDIATED BETA-METHYLTHIOLATION OF RIBOSOMAL PROTEIN S12 YCAO"/>
    <property type="match status" value="1"/>
</dbReference>
<evidence type="ECO:0000313" key="1">
    <source>
        <dbReference type="EMBL" id="CAE6760700.1"/>
    </source>
</evidence>
<dbReference type="EMBL" id="CAJNBJ010000016">
    <property type="protein sequence ID" value="CAE6760700.1"/>
    <property type="molecule type" value="Genomic_DNA"/>
</dbReference>